<evidence type="ECO:0000256" key="16">
    <source>
        <dbReference type="SAM" id="SignalP"/>
    </source>
</evidence>
<comment type="subcellular location">
    <subcellularLocation>
        <location evidence="2 13">Periplasm</location>
    </subcellularLocation>
</comment>
<dbReference type="AlphaFoldDB" id="I3CHX8"/>
<evidence type="ECO:0000256" key="8">
    <source>
        <dbReference type="ARBA" id="ARBA00022729"/>
    </source>
</evidence>
<evidence type="ECO:0000256" key="13">
    <source>
        <dbReference type="PIRNR" id="PIRNR006105"/>
    </source>
</evidence>
<feature type="binding site" description="covalent" evidence="14">
    <location>
        <position position="81"/>
    </location>
    <ligand>
        <name>heme c</name>
        <dbReference type="ChEBI" id="CHEBI:61717"/>
        <label>1</label>
    </ligand>
</feature>
<comment type="similarity">
    <text evidence="3 13">Belongs to the NapB family.</text>
</comment>
<accession>I3CHX8</accession>
<dbReference type="InterPro" id="IPR036280">
    <property type="entry name" value="Multihaem_cyt_sf"/>
</dbReference>
<comment type="PTM">
    <text evidence="14">Binds 2 heme C groups per subunit.</text>
</comment>
<dbReference type="EMBL" id="JH600070">
    <property type="protein sequence ID" value="EIJ43221.1"/>
    <property type="molecule type" value="Genomic_DNA"/>
</dbReference>
<proteinExistence type="inferred from homology"/>
<feature type="binding site" description="axial binding residue" evidence="15">
    <location>
        <position position="85"/>
    </location>
    <ligand>
        <name>heme c</name>
        <dbReference type="ChEBI" id="CHEBI:61717"/>
        <label>1</label>
    </ligand>
    <ligandPart>
        <name>Fe</name>
        <dbReference type="ChEBI" id="CHEBI:18248"/>
    </ligandPart>
</feature>
<feature type="binding site" description="covalent" evidence="14">
    <location>
        <position position="124"/>
    </location>
    <ligand>
        <name>heme c</name>
        <dbReference type="ChEBI" id="CHEBI:61717"/>
        <label>2</label>
    </ligand>
</feature>
<dbReference type="GO" id="GO:0046872">
    <property type="term" value="F:metal ion binding"/>
    <property type="evidence" value="ECO:0007669"/>
    <property type="project" value="UniProtKB-KW"/>
</dbReference>
<evidence type="ECO:0000256" key="2">
    <source>
        <dbReference type="ARBA" id="ARBA00004418"/>
    </source>
</evidence>
<keyword evidence="18" id="KW-1185">Reference proteome</keyword>
<evidence type="ECO:0000313" key="17">
    <source>
        <dbReference type="EMBL" id="EIJ43221.1"/>
    </source>
</evidence>
<dbReference type="SUPFAM" id="SSF48695">
    <property type="entry name" value="Multiheme cytochromes"/>
    <property type="match status" value="1"/>
</dbReference>
<keyword evidence="11 15" id="KW-0408">Iron</keyword>
<reference evidence="17 18" key="1">
    <citation type="submission" date="2011-11" db="EMBL/GenBank/DDBJ databases">
        <title>Improved High-Quality Draft sequence of Beggiatoa alba B18lD.</title>
        <authorList>
            <consortium name="US DOE Joint Genome Institute"/>
            <person name="Lucas S."/>
            <person name="Han J."/>
            <person name="Lapidus A."/>
            <person name="Cheng J.-F."/>
            <person name="Goodwin L."/>
            <person name="Pitluck S."/>
            <person name="Peters L."/>
            <person name="Mikhailova N."/>
            <person name="Held B."/>
            <person name="Detter J.C."/>
            <person name="Han C."/>
            <person name="Tapia R."/>
            <person name="Land M."/>
            <person name="Hauser L."/>
            <person name="Kyrpides N."/>
            <person name="Ivanova N."/>
            <person name="Pagani I."/>
            <person name="Samuel K."/>
            <person name="Teske A."/>
            <person name="Mueller J."/>
            <person name="Woyke T."/>
        </authorList>
    </citation>
    <scope>NUCLEOTIDE SEQUENCE [LARGE SCALE GENOMIC DNA]</scope>
    <source>
        <strain evidence="17 18">B18LD</strain>
    </source>
</reference>
<evidence type="ECO:0000256" key="12">
    <source>
        <dbReference type="ARBA" id="ARBA00031832"/>
    </source>
</evidence>
<dbReference type="eggNOG" id="COG3043">
    <property type="taxonomic scope" value="Bacteria"/>
</dbReference>
<protein>
    <recommendedName>
        <fullName evidence="4 13">Periplasmic nitrate reductase, electron transfer subunit</fullName>
    </recommendedName>
    <alternativeName>
        <fullName evidence="12 13">Diheme cytochrome c NapB</fullName>
    </alternativeName>
</protein>
<sequence length="146" mass="16635">MRVFLLTLWLLSINSYAVETTTSLSLNDLGGIQNIEESVSQPQLYKWAPDSSPLPRDYVQQPPLIPHQIESYQITLKFNKCLTCHSFQNSKQSGATKISITHFRDRDGVELDNVAPRRYFCTQCHVPQTDAKPLVENVFKPVEALQ</sequence>
<dbReference type="Proteomes" id="UP000005744">
    <property type="component" value="Unassembled WGS sequence"/>
</dbReference>
<evidence type="ECO:0000256" key="6">
    <source>
        <dbReference type="ARBA" id="ARBA00022617"/>
    </source>
</evidence>
<keyword evidence="8 16" id="KW-0732">Signal</keyword>
<dbReference type="PANTHER" id="PTHR38604:SF1">
    <property type="entry name" value="PERIPLASMIC NITRATE REDUCTASE, ELECTRON TRANSFER SUBUNIT"/>
    <property type="match status" value="1"/>
</dbReference>
<feature type="binding site" description="axial binding residue" evidence="15">
    <location>
        <position position="67"/>
    </location>
    <ligand>
        <name>heme c</name>
        <dbReference type="ChEBI" id="CHEBI:61717"/>
        <label>1</label>
    </ligand>
    <ligandPart>
        <name>Fe</name>
        <dbReference type="ChEBI" id="CHEBI:18248"/>
    </ligandPart>
</feature>
<feature type="chain" id="PRO_5003668834" description="Periplasmic nitrate reductase, electron transfer subunit" evidence="16">
    <location>
        <begin position="18"/>
        <end position="146"/>
    </location>
</feature>
<dbReference type="HOGENOM" id="CLU_103367_1_0_6"/>
<keyword evidence="10 13" id="KW-0249">Electron transport</keyword>
<evidence type="ECO:0000256" key="11">
    <source>
        <dbReference type="ARBA" id="ARBA00023004"/>
    </source>
</evidence>
<evidence type="ECO:0000256" key="14">
    <source>
        <dbReference type="PIRSR" id="PIRSR006105-1"/>
    </source>
</evidence>
<evidence type="ECO:0000256" key="7">
    <source>
        <dbReference type="ARBA" id="ARBA00022723"/>
    </source>
</evidence>
<dbReference type="STRING" id="395493.BegalDRAFT_2368"/>
<feature type="binding site" description="covalent" evidence="14">
    <location>
        <position position="84"/>
    </location>
    <ligand>
        <name>heme c</name>
        <dbReference type="ChEBI" id="CHEBI:61717"/>
        <label>1</label>
    </ligand>
</feature>
<keyword evidence="7 15" id="KW-0479">Metal-binding</keyword>
<evidence type="ECO:0000313" key="18">
    <source>
        <dbReference type="Proteomes" id="UP000005744"/>
    </source>
</evidence>
<name>I3CHX8_9GAMM</name>
<feature type="signal peptide" evidence="16">
    <location>
        <begin position="1"/>
        <end position="17"/>
    </location>
</feature>
<dbReference type="Pfam" id="PF03892">
    <property type="entry name" value="NapB"/>
    <property type="match status" value="1"/>
</dbReference>
<dbReference type="GO" id="GO:0042597">
    <property type="term" value="C:periplasmic space"/>
    <property type="evidence" value="ECO:0007669"/>
    <property type="project" value="UniProtKB-SubCell"/>
</dbReference>
<dbReference type="GO" id="GO:0009061">
    <property type="term" value="P:anaerobic respiration"/>
    <property type="evidence" value="ECO:0007669"/>
    <property type="project" value="InterPro"/>
</dbReference>
<keyword evidence="9 13" id="KW-0574">Periplasm</keyword>
<evidence type="ECO:0000256" key="9">
    <source>
        <dbReference type="ARBA" id="ARBA00022764"/>
    </source>
</evidence>
<evidence type="ECO:0000256" key="1">
    <source>
        <dbReference type="ARBA" id="ARBA00002599"/>
    </source>
</evidence>
<comment type="function">
    <text evidence="1">Electron transfer subunit of the periplasmic nitrate reductase complex NapAB. Receives electrons from the membrane-anchored tetraheme c-type NapC protein and transfers these to NapA subunit, thus allowing electron flow between membrane and periplasm. Essential for periplasmic nitrate reduction with nitrate as the terminal electron acceptor.</text>
</comment>
<keyword evidence="5 13" id="KW-0813">Transport</keyword>
<evidence type="ECO:0000256" key="15">
    <source>
        <dbReference type="PIRSR" id="PIRSR006105-2"/>
    </source>
</evidence>
<feature type="binding site" description="axial binding residue" evidence="15">
    <location>
        <position position="125"/>
    </location>
    <ligand>
        <name>heme c</name>
        <dbReference type="ChEBI" id="CHEBI:61717"/>
        <label>2</label>
    </ligand>
    <ligandPart>
        <name>Fe</name>
        <dbReference type="ChEBI" id="CHEBI:18248"/>
    </ligandPart>
</feature>
<evidence type="ECO:0000256" key="5">
    <source>
        <dbReference type="ARBA" id="ARBA00022448"/>
    </source>
</evidence>
<evidence type="ECO:0000256" key="3">
    <source>
        <dbReference type="ARBA" id="ARBA00007368"/>
    </source>
</evidence>
<feature type="binding site" description="covalent" evidence="14">
    <location>
        <position position="121"/>
    </location>
    <ligand>
        <name>heme c</name>
        <dbReference type="ChEBI" id="CHEBI:61717"/>
        <label>2</label>
    </ligand>
</feature>
<comment type="subunit">
    <text evidence="13">Component of the periplasmic nitrate reductase NapAB complex composed of NapA and NapB.</text>
</comment>
<dbReference type="RefSeq" id="WP_002690214.1">
    <property type="nucleotide sequence ID" value="NZ_JH600070.1"/>
</dbReference>
<keyword evidence="6 14" id="KW-0349">Heme</keyword>
<feature type="binding site" description="axial binding residue" evidence="15">
    <location>
        <position position="102"/>
    </location>
    <ligand>
        <name>heme c</name>
        <dbReference type="ChEBI" id="CHEBI:61717"/>
        <label>2</label>
    </ligand>
    <ligandPart>
        <name>Fe</name>
        <dbReference type="ChEBI" id="CHEBI:18248"/>
    </ligandPart>
</feature>
<dbReference type="PANTHER" id="PTHR38604">
    <property type="entry name" value="PERIPLASMIC NITRATE REDUCTASE, ELECTRON TRANSFER SUBUNIT"/>
    <property type="match status" value="1"/>
</dbReference>
<dbReference type="InterPro" id="IPR005591">
    <property type="entry name" value="NapB"/>
</dbReference>
<gene>
    <name evidence="17" type="ORF">BegalDRAFT_2368</name>
</gene>
<organism evidence="17 18">
    <name type="scientific">Beggiatoa alba B18LD</name>
    <dbReference type="NCBI Taxonomy" id="395493"/>
    <lineage>
        <taxon>Bacteria</taxon>
        <taxon>Pseudomonadati</taxon>
        <taxon>Pseudomonadota</taxon>
        <taxon>Gammaproteobacteria</taxon>
        <taxon>Thiotrichales</taxon>
        <taxon>Thiotrichaceae</taxon>
        <taxon>Beggiatoa</taxon>
    </lineage>
</organism>
<dbReference type="OrthoDB" id="13290at2"/>
<evidence type="ECO:0000256" key="10">
    <source>
        <dbReference type="ARBA" id="ARBA00022982"/>
    </source>
</evidence>
<dbReference type="Gene3D" id="1.10.1130.10">
    <property type="entry name" value="Flavocytochrome C3, Chain A"/>
    <property type="match status" value="1"/>
</dbReference>
<evidence type="ECO:0000256" key="4">
    <source>
        <dbReference type="ARBA" id="ARBA00013773"/>
    </source>
</evidence>
<dbReference type="FunFam" id="1.10.1130.10:FF:000001">
    <property type="entry name" value="Periplasmic nitrate reductase, electron transfer subunit"/>
    <property type="match status" value="1"/>
</dbReference>
<dbReference type="PIRSF" id="PIRSF006105">
    <property type="entry name" value="NapB"/>
    <property type="match status" value="1"/>
</dbReference>